<comment type="similarity">
    <text evidence="7">Belongs to the D-lyxose ketol-isomerase family.</text>
</comment>
<sequence length="182" mass="20358">MKRSEIGKAQERAAAMLRSSGIALTEHEIAHIEVAGFGLGELDIQGLELITYVNTDRYCAKELVLFPRQTCPEHIHPPIGNDPGKMETFRCRSGKVFLYVEGAAPTSIQAIVPPASEPYYTVFHEIELLPGEQYTIEPGIKHWFQAGDVGAIVSEFSSTSRDEYDIFTDPRIERMPTVMEDE</sequence>
<evidence type="ECO:0000256" key="5">
    <source>
        <dbReference type="ARBA" id="ARBA00023277"/>
    </source>
</evidence>
<dbReference type="InterPro" id="IPR014710">
    <property type="entry name" value="RmlC-like_jellyroll"/>
</dbReference>
<dbReference type="OrthoDB" id="9781654at2"/>
<evidence type="ECO:0000256" key="2">
    <source>
        <dbReference type="ARBA" id="ARBA00022723"/>
    </source>
</evidence>
<keyword evidence="5" id="KW-0119">Carbohydrate metabolism</keyword>
<evidence type="ECO:0000256" key="4">
    <source>
        <dbReference type="ARBA" id="ARBA00023235"/>
    </source>
</evidence>
<keyword evidence="3" id="KW-0464">Manganese</keyword>
<dbReference type="Gene3D" id="2.60.120.10">
    <property type="entry name" value="Jelly Rolls"/>
    <property type="match status" value="1"/>
</dbReference>
<organism evidence="9 10">
    <name type="scientific">Paenibacillus baekrokdamisoli</name>
    <dbReference type="NCBI Taxonomy" id="1712516"/>
    <lineage>
        <taxon>Bacteria</taxon>
        <taxon>Bacillati</taxon>
        <taxon>Bacillota</taxon>
        <taxon>Bacilli</taxon>
        <taxon>Bacillales</taxon>
        <taxon>Paenibacillaceae</taxon>
        <taxon>Paenibacillus</taxon>
    </lineage>
</organism>
<dbReference type="GO" id="GO:0047828">
    <property type="term" value="F:D-lyxose ketol-isomerase activity"/>
    <property type="evidence" value="ECO:0007669"/>
    <property type="project" value="UniProtKB-EC"/>
</dbReference>
<name>A0A3G9IR60_9BACL</name>
<dbReference type="CDD" id="cd20308">
    <property type="entry name" value="cupin_YdaE"/>
    <property type="match status" value="1"/>
</dbReference>
<evidence type="ECO:0000256" key="1">
    <source>
        <dbReference type="ARBA" id="ARBA00001936"/>
    </source>
</evidence>
<reference evidence="9 10" key="1">
    <citation type="submission" date="2018-11" db="EMBL/GenBank/DDBJ databases">
        <title>Complete genome sequence of Paenibacillus baekrokdamisoli strain KCTC 33723.</title>
        <authorList>
            <person name="Kang S.W."/>
            <person name="Lee K.C."/>
            <person name="Kim K.K."/>
            <person name="Kim J.S."/>
            <person name="Kim D.S."/>
            <person name="Ko S.H."/>
            <person name="Yang S.H."/>
            <person name="Lee J.S."/>
        </authorList>
    </citation>
    <scope>NUCLEOTIDE SEQUENCE [LARGE SCALE GENOMIC DNA]</scope>
    <source>
        <strain evidence="9 10">KCTC 33723</strain>
    </source>
</reference>
<comment type="cofactor">
    <cofactor evidence="1">
        <name>Mn(2+)</name>
        <dbReference type="ChEBI" id="CHEBI:29035"/>
    </cofactor>
</comment>
<evidence type="ECO:0000256" key="6">
    <source>
        <dbReference type="ARBA" id="ARBA00044907"/>
    </source>
</evidence>
<dbReference type="InterPro" id="IPR011051">
    <property type="entry name" value="RmlC_Cupin_sf"/>
</dbReference>
<proteinExistence type="inferred from homology"/>
<dbReference type="Pfam" id="PF07385">
    <property type="entry name" value="Lyx_isomer"/>
    <property type="match status" value="1"/>
</dbReference>
<dbReference type="GO" id="GO:0046872">
    <property type="term" value="F:metal ion binding"/>
    <property type="evidence" value="ECO:0007669"/>
    <property type="project" value="UniProtKB-KW"/>
</dbReference>
<keyword evidence="10" id="KW-1185">Reference proteome</keyword>
<dbReference type="Proteomes" id="UP000275368">
    <property type="component" value="Chromosome"/>
</dbReference>
<dbReference type="SUPFAM" id="SSF51182">
    <property type="entry name" value="RmlC-like cupins"/>
    <property type="match status" value="1"/>
</dbReference>
<dbReference type="AlphaFoldDB" id="A0A3G9IR60"/>
<protein>
    <recommendedName>
        <fullName evidence="8">D-lyxose ketol-isomerase</fullName>
        <ecNumber evidence="8">5.3.1.15</ecNumber>
    </recommendedName>
</protein>
<evidence type="ECO:0000256" key="8">
    <source>
        <dbReference type="ARBA" id="ARBA00044972"/>
    </source>
</evidence>
<comment type="catalytic activity">
    <reaction evidence="6">
        <text>D-lyxose = D-xylulose</text>
        <dbReference type="Rhea" id="RHEA:14201"/>
        <dbReference type="ChEBI" id="CHEBI:16789"/>
        <dbReference type="ChEBI" id="CHEBI:17140"/>
        <dbReference type="EC" id="5.3.1.15"/>
    </reaction>
</comment>
<evidence type="ECO:0000313" key="10">
    <source>
        <dbReference type="Proteomes" id="UP000275368"/>
    </source>
</evidence>
<keyword evidence="4 9" id="KW-0413">Isomerase</keyword>
<accession>A0A3G9IR60</accession>
<dbReference type="KEGG" id="pbk:Back11_27120"/>
<evidence type="ECO:0000256" key="7">
    <source>
        <dbReference type="ARBA" id="ARBA00044951"/>
    </source>
</evidence>
<gene>
    <name evidence="9" type="ORF">Back11_27120</name>
</gene>
<evidence type="ECO:0000256" key="3">
    <source>
        <dbReference type="ARBA" id="ARBA00023211"/>
    </source>
</evidence>
<dbReference type="InterPro" id="IPR010864">
    <property type="entry name" value="D-lyxose_isomer"/>
</dbReference>
<dbReference type="EC" id="5.3.1.15" evidence="8"/>
<dbReference type="EMBL" id="AP019308">
    <property type="protein sequence ID" value="BBH21367.1"/>
    <property type="molecule type" value="Genomic_DNA"/>
</dbReference>
<keyword evidence="2" id="KW-0479">Metal-binding</keyword>
<dbReference type="RefSeq" id="WP_125657764.1">
    <property type="nucleotide sequence ID" value="NZ_AP019308.1"/>
</dbReference>
<evidence type="ECO:0000313" key="9">
    <source>
        <dbReference type="EMBL" id="BBH21367.1"/>
    </source>
</evidence>